<evidence type="ECO:0000259" key="16">
    <source>
        <dbReference type="Pfam" id="PF01488"/>
    </source>
</evidence>
<feature type="binding site" evidence="9 12">
    <location>
        <begin position="216"/>
        <end position="221"/>
    </location>
    <ligand>
        <name>NADP(+)</name>
        <dbReference type="ChEBI" id="CHEBI:58349"/>
    </ligand>
</feature>
<dbReference type="InterPro" id="IPR006151">
    <property type="entry name" value="Shikm_DH/Glu-tRNA_Rdtase"/>
</dbReference>
<feature type="binding site" evidence="9 11">
    <location>
        <position position="147"/>
    </location>
    <ligand>
        <name>substrate</name>
    </ligand>
</feature>
<dbReference type="FunFam" id="3.40.50.720:FF:000031">
    <property type="entry name" value="Glutamyl-tRNA reductase"/>
    <property type="match status" value="1"/>
</dbReference>
<protein>
    <recommendedName>
        <fullName evidence="8 9">Glutamyl-tRNA reductase</fullName>
        <shortName evidence="9">GluTR</shortName>
        <ecNumber evidence="3 9">1.2.1.70</ecNumber>
    </recommendedName>
</protein>
<evidence type="ECO:0000256" key="3">
    <source>
        <dbReference type="ARBA" id="ARBA00012970"/>
    </source>
</evidence>
<evidence type="ECO:0000256" key="11">
    <source>
        <dbReference type="PIRSR" id="PIRSR000445-2"/>
    </source>
</evidence>
<comment type="pathway">
    <text evidence="1 9 14">Porphyrin-containing compound metabolism; protoporphyrin-IX biosynthesis; 5-aminolevulinate from L-glutamyl-tRNA(Glu): step 1/2.</text>
</comment>
<accession>A0A1W2E4K7</accession>
<dbReference type="InterPro" id="IPR015895">
    <property type="entry name" value="4pyrrol_synth_GluRdtase_N"/>
</dbReference>
<evidence type="ECO:0000256" key="7">
    <source>
        <dbReference type="ARBA" id="ARBA00047464"/>
    </source>
</evidence>
<comment type="miscellaneous">
    <text evidence="9">During catalysis, the active site Cys acts as a nucleophile attacking the alpha-carbonyl group of tRNA-bound glutamate with the formation of a thioester intermediate between enzyme and glutamate, and the concomitant release of tRNA(Glu). The thioester intermediate is finally reduced by direct hydride transfer from NADPH, to form the product GSA.</text>
</comment>
<dbReference type="SUPFAM" id="SSF69075">
    <property type="entry name" value="Glutamyl tRNA-reductase dimerization domain"/>
    <property type="match status" value="1"/>
</dbReference>
<dbReference type="STRING" id="1121400.SAMN02746065_12432"/>
<keyword evidence="19" id="KW-1185">Reference proteome</keyword>
<proteinExistence type="inferred from homology"/>
<gene>
    <name evidence="9" type="primary">hemA</name>
    <name evidence="18" type="ORF">SAMN02746065_12432</name>
</gene>
<evidence type="ECO:0000256" key="2">
    <source>
        <dbReference type="ARBA" id="ARBA00005916"/>
    </source>
</evidence>
<comment type="similarity">
    <text evidence="2 9 14">Belongs to the glutamyl-tRNA reductase family.</text>
</comment>
<feature type="site" description="Important for activity" evidence="9 13">
    <location>
        <position position="126"/>
    </location>
</feature>
<evidence type="ECO:0000256" key="1">
    <source>
        <dbReference type="ARBA" id="ARBA00005059"/>
    </source>
</evidence>
<dbReference type="SUPFAM" id="SSF69742">
    <property type="entry name" value="Glutamyl tRNA-reductase catalytic, N-terminal domain"/>
    <property type="match status" value="1"/>
</dbReference>
<dbReference type="PIRSF" id="PIRSF000445">
    <property type="entry name" value="4pyrrol_synth_GluRdtase"/>
    <property type="match status" value="1"/>
</dbReference>
<dbReference type="SUPFAM" id="SSF51735">
    <property type="entry name" value="NAD(P)-binding Rossmann-fold domains"/>
    <property type="match status" value="1"/>
</dbReference>
<dbReference type="Pfam" id="PF05201">
    <property type="entry name" value="GlutR_N"/>
    <property type="match status" value="1"/>
</dbReference>
<dbReference type="PANTHER" id="PTHR43013">
    <property type="entry name" value="GLUTAMYL-TRNA REDUCTASE"/>
    <property type="match status" value="1"/>
</dbReference>
<dbReference type="Gene3D" id="3.40.50.720">
    <property type="entry name" value="NAD(P)-binding Rossmann-like Domain"/>
    <property type="match status" value="1"/>
</dbReference>
<dbReference type="NCBIfam" id="TIGR01035">
    <property type="entry name" value="hemA"/>
    <property type="match status" value="1"/>
</dbReference>
<dbReference type="InterPro" id="IPR015896">
    <property type="entry name" value="4pyrrol_synth_GluRdtase_dimer"/>
</dbReference>
<dbReference type="InterPro" id="IPR036291">
    <property type="entry name" value="NAD(P)-bd_dom_sf"/>
</dbReference>
<evidence type="ECO:0000256" key="9">
    <source>
        <dbReference type="HAMAP-Rule" id="MF_00087"/>
    </source>
</evidence>
<evidence type="ECO:0000256" key="4">
    <source>
        <dbReference type="ARBA" id="ARBA00022857"/>
    </source>
</evidence>
<dbReference type="Proteomes" id="UP000192418">
    <property type="component" value="Unassembled WGS sequence"/>
</dbReference>
<dbReference type="Pfam" id="PF01488">
    <property type="entry name" value="Shikimate_DH"/>
    <property type="match status" value="1"/>
</dbReference>
<evidence type="ECO:0000256" key="5">
    <source>
        <dbReference type="ARBA" id="ARBA00023002"/>
    </source>
</evidence>
<feature type="domain" description="Quinate/shikimate 5-dehydrogenase/glutamyl-tRNA reductase" evidence="16">
    <location>
        <begin position="198"/>
        <end position="333"/>
    </location>
</feature>
<dbReference type="GO" id="GO:0019353">
    <property type="term" value="P:protoporphyrinogen IX biosynthetic process from glutamate"/>
    <property type="evidence" value="ECO:0007669"/>
    <property type="project" value="TreeGrafter"/>
</dbReference>
<name>A0A1W2E4K7_9BACT</name>
<dbReference type="Pfam" id="PF00745">
    <property type="entry name" value="GlutR_dimer"/>
    <property type="match status" value="1"/>
</dbReference>
<feature type="domain" description="Glutamyl-tRNA reductase N-terminal" evidence="17">
    <location>
        <begin position="34"/>
        <end position="183"/>
    </location>
</feature>
<dbReference type="CDD" id="cd05213">
    <property type="entry name" value="NAD_bind_Glutamyl_tRNA_reduct"/>
    <property type="match status" value="1"/>
</dbReference>
<feature type="binding site" evidence="9 11">
    <location>
        <begin position="141"/>
        <end position="143"/>
    </location>
    <ligand>
        <name>substrate</name>
    </ligand>
</feature>
<keyword evidence="6 9" id="KW-0627">Porphyrin biosynthesis</keyword>
<dbReference type="Gene3D" id="3.30.460.30">
    <property type="entry name" value="Glutamyl-tRNA reductase, N-terminal domain"/>
    <property type="match status" value="1"/>
</dbReference>
<keyword evidence="4 9" id="KW-0521">NADP</keyword>
<comment type="domain">
    <text evidence="9">Possesses an unusual extended V-shaped dimeric structure with each monomer consisting of three distinct domains arranged along a curved 'spinal' alpha-helix. The N-terminal catalytic domain specifically recognizes the glutamate moiety of the substrate. The second domain is the NADPH-binding domain, and the third C-terminal domain is responsible for dimerization.</text>
</comment>
<dbReference type="AlphaFoldDB" id="A0A1W2E4K7"/>
<organism evidence="18 19">
    <name type="scientific">Desulfocicer vacuolatum DSM 3385</name>
    <dbReference type="NCBI Taxonomy" id="1121400"/>
    <lineage>
        <taxon>Bacteria</taxon>
        <taxon>Pseudomonadati</taxon>
        <taxon>Thermodesulfobacteriota</taxon>
        <taxon>Desulfobacteria</taxon>
        <taxon>Desulfobacterales</taxon>
        <taxon>Desulfobacteraceae</taxon>
        <taxon>Desulfocicer</taxon>
    </lineage>
</organism>
<evidence type="ECO:0000256" key="14">
    <source>
        <dbReference type="RuleBase" id="RU000584"/>
    </source>
</evidence>
<dbReference type="GO" id="GO:0050661">
    <property type="term" value="F:NADP binding"/>
    <property type="evidence" value="ECO:0007669"/>
    <property type="project" value="InterPro"/>
</dbReference>
<dbReference type="FunFam" id="3.30.460.30:FF:000001">
    <property type="entry name" value="Glutamyl-tRNA reductase"/>
    <property type="match status" value="1"/>
</dbReference>
<evidence type="ECO:0000256" key="10">
    <source>
        <dbReference type="PIRSR" id="PIRSR000445-1"/>
    </source>
</evidence>
<feature type="binding site" evidence="9 11">
    <location>
        <begin position="77"/>
        <end position="80"/>
    </location>
    <ligand>
        <name>substrate</name>
    </ligand>
</feature>
<dbReference type="InterPro" id="IPR000343">
    <property type="entry name" value="4pyrrol_synth_GluRdtase"/>
</dbReference>
<evidence type="ECO:0000256" key="6">
    <source>
        <dbReference type="ARBA" id="ARBA00023244"/>
    </source>
</evidence>
<dbReference type="InterPro" id="IPR036343">
    <property type="entry name" value="GluRdtase_N_sf"/>
</dbReference>
<dbReference type="InterPro" id="IPR018214">
    <property type="entry name" value="GluRdtase_CS"/>
</dbReference>
<dbReference type="UniPathway" id="UPA00251">
    <property type="reaction ID" value="UER00316"/>
</dbReference>
<dbReference type="PROSITE" id="PS00747">
    <property type="entry name" value="GLUTR"/>
    <property type="match status" value="1"/>
</dbReference>
<keyword evidence="5 9" id="KW-0560">Oxidoreductase</keyword>
<evidence type="ECO:0000256" key="13">
    <source>
        <dbReference type="PIRSR" id="PIRSR000445-4"/>
    </source>
</evidence>
<dbReference type="PANTHER" id="PTHR43013:SF1">
    <property type="entry name" value="GLUTAMYL-TRNA REDUCTASE"/>
    <property type="match status" value="1"/>
</dbReference>
<sequence>MKIDTSHGLSCEPYTAPHDNPCINRGTMPQITLIGINHKTAPVALREVLSFTGDEADVALRDLFQQPEIRELVLFSTCNRMEILFIPARGDGQDCVKTFISRFKSVPVEKFESALYIHTGDKAIRHLFRVACSLDSMMVGEPQILGQVKKSYRNSVAANTSGVILNRVMHKAFNIAKKVRRETGIGDNAVSISYAATELAGKIFSDISTRSVMLLGAGEMAELAVEHLISSGVKEIVVANRTFCNAITLAEKFHGKAVKFEEMEHFLKEVDIIISSTGATEFILTAPQLKRIMRSRKNRPLFFIDIAVPRDLDPDINRINNCFLYDIDDLQDIVNDNIEERNKEAVKGERLVDEAVIKFINWMESLEMVPTIVAIRKKIDAIAQAEIKKTMHSMPHLSPRDHEAIQRMTRSIADKIMHDPIRFLKNMGNHRDDARYLNAARHLFNLDHTEEL</sequence>
<feature type="binding site" evidence="9 11">
    <location>
        <position position="136"/>
    </location>
    <ligand>
        <name>substrate</name>
    </ligand>
</feature>
<comment type="subunit">
    <text evidence="9">Homodimer.</text>
</comment>
<dbReference type="EC" id="1.2.1.70" evidence="3 9"/>
<dbReference type="InterPro" id="IPR036453">
    <property type="entry name" value="GluRdtase_dimer_dom_sf"/>
</dbReference>
<dbReference type="HAMAP" id="MF_00087">
    <property type="entry name" value="Glu_tRNA_reductase"/>
    <property type="match status" value="1"/>
</dbReference>
<dbReference type="EMBL" id="FWXY01000024">
    <property type="protein sequence ID" value="SMD04670.1"/>
    <property type="molecule type" value="Genomic_DNA"/>
</dbReference>
<comment type="function">
    <text evidence="9">Catalyzes the NADPH-dependent reduction of glutamyl-tRNA(Glu) to glutamate 1-semialdehyde (GSA).</text>
</comment>
<evidence type="ECO:0000259" key="15">
    <source>
        <dbReference type="Pfam" id="PF00745"/>
    </source>
</evidence>
<comment type="catalytic activity">
    <reaction evidence="7 9 14">
        <text>(S)-4-amino-5-oxopentanoate + tRNA(Glu) + NADP(+) = L-glutamyl-tRNA(Glu) + NADPH + H(+)</text>
        <dbReference type="Rhea" id="RHEA:12344"/>
        <dbReference type="Rhea" id="RHEA-COMP:9663"/>
        <dbReference type="Rhea" id="RHEA-COMP:9680"/>
        <dbReference type="ChEBI" id="CHEBI:15378"/>
        <dbReference type="ChEBI" id="CHEBI:57501"/>
        <dbReference type="ChEBI" id="CHEBI:57783"/>
        <dbReference type="ChEBI" id="CHEBI:58349"/>
        <dbReference type="ChEBI" id="CHEBI:78442"/>
        <dbReference type="ChEBI" id="CHEBI:78520"/>
        <dbReference type="EC" id="1.2.1.70"/>
    </reaction>
</comment>
<feature type="domain" description="Tetrapyrrole biosynthesis glutamyl-tRNA reductase dimerisation" evidence="15">
    <location>
        <begin position="349"/>
        <end position="446"/>
    </location>
</feature>
<dbReference type="GO" id="GO:0008883">
    <property type="term" value="F:glutamyl-tRNA reductase activity"/>
    <property type="evidence" value="ECO:0007669"/>
    <property type="project" value="UniProtKB-UniRule"/>
</dbReference>
<reference evidence="18 19" key="1">
    <citation type="submission" date="2017-04" db="EMBL/GenBank/DDBJ databases">
        <authorList>
            <person name="Afonso C.L."/>
            <person name="Miller P.J."/>
            <person name="Scott M.A."/>
            <person name="Spackman E."/>
            <person name="Goraichik I."/>
            <person name="Dimitrov K.M."/>
            <person name="Suarez D.L."/>
            <person name="Swayne D.E."/>
        </authorList>
    </citation>
    <scope>NUCLEOTIDE SEQUENCE [LARGE SCALE GENOMIC DNA]</scope>
    <source>
        <strain evidence="18 19">DSM 3385</strain>
    </source>
</reference>
<evidence type="ECO:0000256" key="12">
    <source>
        <dbReference type="PIRSR" id="PIRSR000445-3"/>
    </source>
</evidence>
<evidence type="ECO:0000256" key="8">
    <source>
        <dbReference type="ARBA" id="ARBA00068659"/>
    </source>
</evidence>
<feature type="active site" description="Nucleophile" evidence="9 10">
    <location>
        <position position="78"/>
    </location>
</feature>
<evidence type="ECO:0000313" key="19">
    <source>
        <dbReference type="Proteomes" id="UP000192418"/>
    </source>
</evidence>
<evidence type="ECO:0000313" key="18">
    <source>
        <dbReference type="EMBL" id="SMD04670.1"/>
    </source>
</evidence>
<evidence type="ECO:0000259" key="17">
    <source>
        <dbReference type="Pfam" id="PF05201"/>
    </source>
</evidence>